<evidence type="ECO:0000313" key="12">
    <source>
        <dbReference type="Proteomes" id="UP000580344"/>
    </source>
</evidence>
<feature type="signal peptide" evidence="10">
    <location>
        <begin position="1"/>
        <end position="23"/>
    </location>
</feature>
<dbReference type="InterPro" id="IPR003158">
    <property type="entry name" value="Photosyn_RC_cyt_c-su"/>
</dbReference>
<evidence type="ECO:0000256" key="2">
    <source>
        <dbReference type="ARBA" id="ARBA00015978"/>
    </source>
</evidence>
<keyword evidence="10" id="KW-0732">Signal</keyword>
<comment type="caution">
    <text evidence="11">The sequence shown here is derived from an EMBL/GenBank/DDBJ whole genome shotgun (WGS) entry which is preliminary data.</text>
</comment>
<keyword evidence="4" id="KW-0602">Photosynthesis</keyword>
<dbReference type="Proteomes" id="UP000580344">
    <property type="component" value="Unassembled WGS sequence"/>
</dbReference>
<name>A0ABX1WJ10_9FLAO</name>
<keyword evidence="5" id="KW-0349">Heme</keyword>
<dbReference type="InterPro" id="IPR036280">
    <property type="entry name" value="Multihaem_cyt_sf"/>
</dbReference>
<protein>
    <recommendedName>
        <fullName evidence="2">Photosynthetic reaction center cytochrome c subunit</fullName>
    </recommendedName>
</protein>
<dbReference type="EMBL" id="JABFOQ010000003">
    <property type="protein sequence ID" value="NOJ74659.1"/>
    <property type="molecule type" value="Genomic_DNA"/>
</dbReference>
<evidence type="ECO:0000256" key="3">
    <source>
        <dbReference type="ARBA" id="ARBA00022448"/>
    </source>
</evidence>
<dbReference type="RefSeq" id="WP_171621986.1">
    <property type="nucleotide sequence ID" value="NZ_JABFOQ010000003.1"/>
</dbReference>
<keyword evidence="6" id="KW-0479">Metal-binding</keyword>
<evidence type="ECO:0000256" key="9">
    <source>
        <dbReference type="SAM" id="MobiDB-lite"/>
    </source>
</evidence>
<evidence type="ECO:0000256" key="1">
    <source>
        <dbReference type="ARBA" id="ARBA00003196"/>
    </source>
</evidence>
<accession>A0ABX1WJ10</accession>
<dbReference type="Gene3D" id="1.10.468.10">
    <property type="entry name" value="Photosynthetic Reaction Center, subunit C, domain 2"/>
    <property type="match status" value="1"/>
</dbReference>
<organism evidence="11 12">
    <name type="scientific">Empedobacter stercoris</name>
    <dbReference type="NCBI Taxonomy" id="1628248"/>
    <lineage>
        <taxon>Bacteria</taxon>
        <taxon>Pseudomonadati</taxon>
        <taxon>Bacteroidota</taxon>
        <taxon>Flavobacteriia</taxon>
        <taxon>Flavobacteriales</taxon>
        <taxon>Weeksellaceae</taxon>
        <taxon>Empedobacter</taxon>
    </lineage>
</organism>
<keyword evidence="3" id="KW-0813">Transport</keyword>
<dbReference type="InterPro" id="IPR023119">
    <property type="entry name" value="Multihaem_cyt_PRC_cyt_su-like"/>
</dbReference>
<evidence type="ECO:0000256" key="6">
    <source>
        <dbReference type="ARBA" id="ARBA00022723"/>
    </source>
</evidence>
<comment type="function">
    <text evidence="1">The reaction center of purple bacteria contains a tightly bound cytochrome molecule which re-reduces the photo oxidized primary electron donor.</text>
</comment>
<gene>
    <name evidence="11" type="ORF">HMH06_02165</name>
</gene>
<dbReference type="SUPFAM" id="SSF48695">
    <property type="entry name" value="Multiheme cytochromes"/>
    <property type="match status" value="1"/>
</dbReference>
<reference evidence="11 12" key="1">
    <citation type="submission" date="2020-05" db="EMBL/GenBank/DDBJ databases">
        <title>Tigecycline resistant gene in Empedobacter stercoris.</title>
        <authorList>
            <person name="Chen Y."/>
            <person name="Cheng Y."/>
            <person name="Zhou K."/>
        </authorList>
    </citation>
    <scope>NUCLEOTIDE SEQUENCE [LARGE SCALE GENOMIC DNA]</scope>
    <source>
        <strain evidence="11 12">ES202</strain>
    </source>
</reference>
<keyword evidence="8" id="KW-0408">Iron</keyword>
<evidence type="ECO:0000256" key="10">
    <source>
        <dbReference type="SAM" id="SignalP"/>
    </source>
</evidence>
<dbReference type="NCBIfam" id="NF033196">
    <property type="entry name" value="c_type_nonphoto"/>
    <property type="match status" value="1"/>
</dbReference>
<evidence type="ECO:0000256" key="7">
    <source>
        <dbReference type="ARBA" id="ARBA00022982"/>
    </source>
</evidence>
<evidence type="ECO:0000256" key="8">
    <source>
        <dbReference type="ARBA" id="ARBA00023004"/>
    </source>
</evidence>
<proteinExistence type="predicted"/>
<evidence type="ECO:0000313" key="11">
    <source>
        <dbReference type="EMBL" id="NOJ74659.1"/>
    </source>
</evidence>
<dbReference type="Pfam" id="PF02276">
    <property type="entry name" value="CytoC_RC"/>
    <property type="match status" value="1"/>
</dbReference>
<keyword evidence="12" id="KW-1185">Reference proteome</keyword>
<sequence length="162" mass="18107">MKTNKILASLGAAALMFSIFSFTTSRHIDTGKEISDPQWKNLKVLPQNISEDSLKGLMRGYNDALGVKCNFCHAANPETGKLDFSSDAKKEKEFARHMIVMTREINAKNFNWENANNPEMINVVTCIMCHRGNESPTKSLKETAEVKSVTEVTKPLKDAVKK</sequence>
<feature type="chain" id="PRO_5046128940" description="Photosynthetic reaction center cytochrome c subunit" evidence="10">
    <location>
        <begin position="24"/>
        <end position="162"/>
    </location>
</feature>
<keyword evidence="7" id="KW-0249">Electron transport</keyword>
<feature type="region of interest" description="Disordered" evidence="9">
    <location>
        <begin position="136"/>
        <end position="162"/>
    </location>
</feature>
<evidence type="ECO:0000256" key="4">
    <source>
        <dbReference type="ARBA" id="ARBA00022531"/>
    </source>
</evidence>
<evidence type="ECO:0000256" key="5">
    <source>
        <dbReference type="ARBA" id="ARBA00022617"/>
    </source>
</evidence>